<evidence type="ECO:0000256" key="7">
    <source>
        <dbReference type="ARBA" id="ARBA00022490"/>
    </source>
</evidence>
<dbReference type="NCBIfam" id="TIGR00088">
    <property type="entry name" value="trmD"/>
    <property type="match status" value="1"/>
</dbReference>
<evidence type="ECO:0000313" key="21">
    <source>
        <dbReference type="Proteomes" id="UP000266177"/>
    </source>
</evidence>
<comment type="caution">
    <text evidence="20">The sequence shown here is derived from an EMBL/GenBank/DDBJ whole genome shotgun (WGS) entry which is preliminary data.</text>
</comment>
<evidence type="ECO:0000256" key="18">
    <source>
        <dbReference type="SAM" id="MobiDB-lite"/>
    </source>
</evidence>
<keyword evidence="9 15" id="KW-0808">Transferase</keyword>
<dbReference type="InterPro" id="IPR029028">
    <property type="entry name" value="Alpha/beta_knot_MTases"/>
</dbReference>
<evidence type="ECO:0000256" key="1">
    <source>
        <dbReference type="ARBA" id="ARBA00002634"/>
    </source>
</evidence>
<dbReference type="GO" id="GO:0005829">
    <property type="term" value="C:cytosol"/>
    <property type="evidence" value="ECO:0007669"/>
    <property type="project" value="TreeGrafter"/>
</dbReference>
<sequence length="291" mass="32590">MRIDVLTIFPEMCEGVFRSSILGKAQEKGLVTLNAVNFRDYSENKHQTVDDYPYGGGGGMVLKPEPIFAAVEAMIVQEAEAERTQLWEEGHTPAADDSDVPNAPNNSDRPNGPNSLERKRPRVILMCPQGEPFTQAKAEELAQESHLILVCGHYEGYDERIREHLVTDELSIGDYVLTGGELPAMVVTDSVVRLLPGVLGNESSAVTDSFSTGLLEYPHYTRPADFRGWTVPDVLLSGHHAKVEQWRKEQSLRRTVERRPDLLESIELNEADRKLLERIIAERQANEANKE</sequence>
<evidence type="ECO:0000256" key="16">
    <source>
        <dbReference type="PIRSR" id="PIRSR000386-1"/>
    </source>
</evidence>
<dbReference type="FunFam" id="1.10.1270.20:FF:000001">
    <property type="entry name" value="tRNA (guanine-N(1)-)-methyltransferase"/>
    <property type="match status" value="1"/>
</dbReference>
<keyword evidence="7 15" id="KW-0963">Cytoplasm</keyword>
<organism evidence="20 21">
    <name type="scientific">Paenibacillus thiaminolyticus</name>
    <name type="common">Bacillus thiaminolyticus</name>
    <dbReference type="NCBI Taxonomy" id="49283"/>
    <lineage>
        <taxon>Bacteria</taxon>
        <taxon>Bacillati</taxon>
        <taxon>Bacillota</taxon>
        <taxon>Bacilli</taxon>
        <taxon>Bacillales</taxon>
        <taxon>Paenibacillaceae</taxon>
        <taxon>Paenibacillus</taxon>
    </lineage>
</organism>
<name>A0A3A3GWC6_PANTH</name>
<feature type="compositionally biased region" description="Polar residues" evidence="18">
    <location>
        <begin position="103"/>
        <end position="114"/>
    </location>
</feature>
<dbReference type="CDD" id="cd18080">
    <property type="entry name" value="TrmD-like"/>
    <property type="match status" value="1"/>
</dbReference>
<dbReference type="InterPro" id="IPR002649">
    <property type="entry name" value="tRNA_m1G_MeTrfase_TrmD"/>
</dbReference>
<gene>
    <name evidence="15 20" type="primary">trmD</name>
    <name evidence="20" type="ORF">DQX05_17880</name>
</gene>
<evidence type="ECO:0000256" key="3">
    <source>
        <dbReference type="ARBA" id="ARBA00007630"/>
    </source>
</evidence>
<evidence type="ECO:0000256" key="14">
    <source>
        <dbReference type="ARBA" id="ARBA00047783"/>
    </source>
</evidence>
<dbReference type="InterPro" id="IPR023148">
    <property type="entry name" value="tRNA_m1G_MeTrfase_C_sf"/>
</dbReference>
<dbReference type="Proteomes" id="UP000266177">
    <property type="component" value="Unassembled WGS sequence"/>
</dbReference>
<comment type="catalytic activity">
    <reaction evidence="14 15 17">
        <text>guanosine(37) in tRNA + S-adenosyl-L-methionine = N(1)-methylguanosine(37) in tRNA + S-adenosyl-L-homocysteine + H(+)</text>
        <dbReference type="Rhea" id="RHEA:36899"/>
        <dbReference type="Rhea" id="RHEA-COMP:10145"/>
        <dbReference type="Rhea" id="RHEA-COMP:10147"/>
        <dbReference type="ChEBI" id="CHEBI:15378"/>
        <dbReference type="ChEBI" id="CHEBI:57856"/>
        <dbReference type="ChEBI" id="CHEBI:59789"/>
        <dbReference type="ChEBI" id="CHEBI:73542"/>
        <dbReference type="ChEBI" id="CHEBI:74269"/>
        <dbReference type="EC" id="2.1.1.228"/>
    </reaction>
</comment>
<dbReference type="EMBL" id="QYZD01000017">
    <property type="protein sequence ID" value="RJG22264.1"/>
    <property type="molecule type" value="Genomic_DNA"/>
</dbReference>
<evidence type="ECO:0000256" key="15">
    <source>
        <dbReference type="HAMAP-Rule" id="MF_00605"/>
    </source>
</evidence>
<dbReference type="PIRSF" id="PIRSF000386">
    <property type="entry name" value="tRNA_mtase"/>
    <property type="match status" value="1"/>
</dbReference>
<feature type="region of interest" description="Disordered" evidence="18">
    <location>
        <begin position="92"/>
        <end position="120"/>
    </location>
</feature>
<dbReference type="InterPro" id="IPR029026">
    <property type="entry name" value="tRNA_m1G_MTases_N"/>
</dbReference>
<dbReference type="RefSeq" id="WP_119794878.1">
    <property type="nucleotide sequence ID" value="NZ_QYZD01000017.1"/>
</dbReference>
<evidence type="ECO:0000256" key="2">
    <source>
        <dbReference type="ARBA" id="ARBA00004496"/>
    </source>
</evidence>
<evidence type="ECO:0000256" key="8">
    <source>
        <dbReference type="ARBA" id="ARBA00022603"/>
    </source>
</evidence>
<dbReference type="AlphaFoldDB" id="A0A3A3GWC6"/>
<dbReference type="GO" id="GO:0002939">
    <property type="term" value="P:tRNA N1-guanine methylation"/>
    <property type="evidence" value="ECO:0007669"/>
    <property type="project" value="TreeGrafter"/>
</dbReference>
<dbReference type="Gene3D" id="3.40.1280.10">
    <property type="match status" value="1"/>
</dbReference>
<dbReference type="Pfam" id="PF01746">
    <property type="entry name" value="tRNA_m1G_MT"/>
    <property type="match status" value="2"/>
</dbReference>
<dbReference type="PANTHER" id="PTHR46417">
    <property type="entry name" value="TRNA (GUANINE-N(1)-)-METHYLTRANSFERASE"/>
    <property type="match status" value="1"/>
</dbReference>
<dbReference type="SUPFAM" id="SSF75217">
    <property type="entry name" value="alpha/beta knot"/>
    <property type="match status" value="1"/>
</dbReference>
<dbReference type="HAMAP" id="MF_00605">
    <property type="entry name" value="TrmD"/>
    <property type="match status" value="1"/>
</dbReference>
<protein>
    <recommendedName>
        <fullName evidence="6 15">tRNA (guanine-N(1)-)-methyltransferase</fullName>
        <ecNumber evidence="5 15">2.1.1.228</ecNumber>
    </recommendedName>
    <alternativeName>
        <fullName evidence="12 15">M1G-methyltransferase</fullName>
    </alternativeName>
    <alternativeName>
        <fullName evidence="13 15">tRNA [GM37] methyltransferase</fullName>
    </alternativeName>
</protein>
<dbReference type="NCBIfam" id="NF000648">
    <property type="entry name" value="PRK00026.1"/>
    <property type="match status" value="1"/>
</dbReference>
<feature type="binding site" evidence="15 16">
    <location>
        <begin position="172"/>
        <end position="177"/>
    </location>
    <ligand>
        <name>S-adenosyl-L-methionine</name>
        <dbReference type="ChEBI" id="CHEBI:59789"/>
    </ligand>
</feature>
<evidence type="ECO:0000256" key="4">
    <source>
        <dbReference type="ARBA" id="ARBA00011738"/>
    </source>
</evidence>
<evidence type="ECO:0000256" key="10">
    <source>
        <dbReference type="ARBA" id="ARBA00022691"/>
    </source>
</evidence>
<comment type="subunit">
    <text evidence="4 15 17">Homodimer.</text>
</comment>
<dbReference type="GO" id="GO:0052906">
    <property type="term" value="F:tRNA (guanine(37)-N1)-methyltransferase activity"/>
    <property type="evidence" value="ECO:0007669"/>
    <property type="project" value="UniProtKB-UniRule"/>
</dbReference>
<comment type="function">
    <text evidence="1 15 17">Specifically methylates guanosine-37 in various tRNAs.</text>
</comment>
<evidence type="ECO:0000256" key="6">
    <source>
        <dbReference type="ARBA" id="ARBA00014679"/>
    </source>
</evidence>
<evidence type="ECO:0000259" key="19">
    <source>
        <dbReference type="Pfam" id="PF01746"/>
    </source>
</evidence>
<evidence type="ECO:0000256" key="17">
    <source>
        <dbReference type="RuleBase" id="RU003464"/>
    </source>
</evidence>
<dbReference type="OrthoDB" id="9807416at2"/>
<keyword evidence="8 15" id="KW-0489">Methyltransferase</keyword>
<feature type="binding site" evidence="15 16">
    <location>
        <position position="152"/>
    </location>
    <ligand>
        <name>S-adenosyl-L-methionine</name>
        <dbReference type="ChEBI" id="CHEBI:59789"/>
    </ligand>
</feature>
<evidence type="ECO:0000256" key="12">
    <source>
        <dbReference type="ARBA" id="ARBA00029736"/>
    </source>
</evidence>
<accession>A0A3A3GWC6</accession>
<keyword evidence="10 15" id="KW-0949">S-adenosyl-L-methionine</keyword>
<evidence type="ECO:0000313" key="20">
    <source>
        <dbReference type="EMBL" id="RJG22264.1"/>
    </source>
</evidence>
<dbReference type="PANTHER" id="PTHR46417:SF1">
    <property type="entry name" value="TRNA (GUANINE-N(1)-)-METHYLTRANSFERASE"/>
    <property type="match status" value="1"/>
</dbReference>
<evidence type="ECO:0000256" key="11">
    <source>
        <dbReference type="ARBA" id="ARBA00022694"/>
    </source>
</evidence>
<dbReference type="InterPro" id="IPR016009">
    <property type="entry name" value="tRNA_MeTrfase_TRMD/TRM10"/>
</dbReference>
<evidence type="ECO:0000256" key="9">
    <source>
        <dbReference type="ARBA" id="ARBA00022679"/>
    </source>
</evidence>
<evidence type="ECO:0000256" key="5">
    <source>
        <dbReference type="ARBA" id="ARBA00012807"/>
    </source>
</evidence>
<keyword evidence="11 15" id="KW-0819">tRNA processing</keyword>
<proteinExistence type="inferred from homology"/>
<comment type="similarity">
    <text evidence="3 15 17">Belongs to the RNA methyltransferase TrmD family.</text>
</comment>
<feature type="domain" description="tRNA methyltransferase TRMD/TRM10-type" evidence="19">
    <location>
        <begin position="1"/>
        <end position="78"/>
    </location>
</feature>
<dbReference type="EC" id="2.1.1.228" evidence="5 15"/>
<dbReference type="Gene3D" id="1.10.1270.20">
    <property type="entry name" value="tRNA(m1g37)methyltransferase, domain 2"/>
    <property type="match status" value="1"/>
</dbReference>
<feature type="domain" description="tRNA methyltransferase TRMD/TRM10-type" evidence="19">
    <location>
        <begin position="115"/>
        <end position="264"/>
    </location>
</feature>
<evidence type="ECO:0000256" key="13">
    <source>
        <dbReference type="ARBA" id="ARBA00033392"/>
    </source>
</evidence>
<reference evidence="20 21" key="1">
    <citation type="submission" date="2018-09" db="EMBL/GenBank/DDBJ databases">
        <title>Paenibacillus SK2017-BO5.</title>
        <authorList>
            <person name="Piskunova J.V."/>
            <person name="Dubiley S.A."/>
            <person name="Severinov K.V."/>
        </authorList>
    </citation>
    <scope>NUCLEOTIDE SEQUENCE [LARGE SCALE GENOMIC DNA]</scope>
    <source>
        <strain evidence="20 21">BO5</strain>
    </source>
</reference>
<comment type="subcellular location">
    <subcellularLocation>
        <location evidence="2 15 17">Cytoplasm</location>
    </subcellularLocation>
</comment>